<sequence>MRNITITAIATPFVCASSVGCAQLSAEQDELAHVHWLYGIKEIVRTGDFSDYKNVASKLNLTLEIQPPSQVKDLKDVITGEDFEVETVPRVNSSLRQKIRFRYGIYVPNDQSYRRVIILVRNIALHECITESELFKEFGYVRRTTYAHAPVYSVNYHFKGANDIELIFRFDGLDAKCTNEINIFQV</sequence>
<proteinExistence type="predicted"/>
<dbReference type="Proteomes" id="UP000494252">
    <property type="component" value="Unassembled WGS sequence"/>
</dbReference>
<evidence type="ECO:0000313" key="1">
    <source>
        <dbReference type="EMBL" id="CAB3799655.1"/>
    </source>
</evidence>
<evidence type="ECO:0008006" key="3">
    <source>
        <dbReference type="Google" id="ProtNLM"/>
    </source>
</evidence>
<organism evidence="1 2">
    <name type="scientific">Paraburkholderia fynbosensis</name>
    <dbReference type="NCBI Taxonomy" id="1200993"/>
    <lineage>
        <taxon>Bacteria</taxon>
        <taxon>Pseudomonadati</taxon>
        <taxon>Pseudomonadota</taxon>
        <taxon>Betaproteobacteria</taxon>
        <taxon>Burkholderiales</taxon>
        <taxon>Burkholderiaceae</taxon>
        <taxon>Paraburkholderia</taxon>
    </lineage>
</organism>
<dbReference type="AlphaFoldDB" id="A0A6J5GF45"/>
<gene>
    <name evidence="1" type="ORF">LMG27177_04685</name>
</gene>
<reference evidence="1 2" key="1">
    <citation type="submission" date="2020-04" db="EMBL/GenBank/DDBJ databases">
        <authorList>
            <person name="De Canck E."/>
        </authorList>
    </citation>
    <scope>NUCLEOTIDE SEQUENCE [LARGE SCALE GENOMIC DNA]</scope>
    <source>
        <strain evidence="1 2">LMG 27177</strain>
    </source>
</reference>
<name>A0A6J5GF45_9BURK</name>
<dbReference type="RefSeq" id="WP_175163382.1">
    <property type="nucleotide sequence ID" value="NZ_CADIKI010000014.1"/>
</dbReference>
<dbReference type="PROSITE" id="PS51257">
    <property type="entry name" value="PROKAR_LIPOPROTEIN"/>
    <property type="match status" value="1"/>
</dbReference>
<keyword evidence="2" id="KW-1185">Reference proteome</keyword>
<dbReference type="EMBL" id="CADIKI010000014">
    <property type="protein sequence ID" value="CAB3799655.1"/>
    <property type="molecule type" value="Genomic_DNA"/>
</dbReference>
<evidence type="ECO:0000313" key="2">
    <source>
        <dbReference type="Proteomes" id="UP000494252"/>
    </source>
</evidence>
<protein>
    <recommendedName>
        <fullName evidence="3">Lipoprotein</fullName>
    </recommendedName>
</protein>
<accession>A0A6J5GF45</accession>